<gene>
    <name evidence="16" type="primary">rpoB</name>
</gene>
<geneLocation type="chloroplast" evidence="16"/>
<evidence type="ECO:0000256" key="11">
    <source>
        <dbReference type="ARBA" id="ARBA00048552"/>
    </source>
</evidence>
<evidence type="ECO:0000256" key="6">
    <source>
        <dbReference type="ARBA" id="ARBA00022679"/>
    </source>
</evidence>
<dbReference type="SUPFAM" id="SSF64484">
    <property type="entry name" value="beta and beta-prime subunits of DNA dependent RNA-polymerase"/>
    <property type="match status" value="1"/>
</dbReference>
<reference evidence="16" key="2">
    <citation type="journal article" date="2019" name="Mol. Phylogenet. Evol.">
        <title>Reassessment of the classification of bryopsidales (chlorophyta) based on chloroplast phylogenomic analyses.</title>
        <authorList>
            <person name="Cremen M.C."/>
            <person name="Leliaert F."/>
            <person name="West J."/>
            <person name="Lam D.W."/>
            <person name="Shimada S."/>
            <person name="Lopez-Bautista J.M."/>
            <person name="Verbruggen H."/>
        </authorList>
    </citation>
    <scope>NUCLEOTIDE SEQUENCE</scope>
</reference>
<evidence type="ECO:0000256" key="7">
    <source>
        <dbReference type="ARBA" id="ARBA00022695"/>
    </source>
</evidence>
<evidence type="ECO:0000256" key="2">
    <source>
        <dbReference type="ARBA" id="ARBA00004474"/>
    </source>
</evidence>
<feature type="domain" description="RNA polymerase Rpb2" evidence="15">
    <location>
        <begin position="569"/>
        <end position="634"/>
    </location>
</feature>
<dbReference type="EC" id="2.7.7.6" evidence="4"/>
<evidence type="ECO:0000256" key="5">
    <source>
        <dbReference type="ARBA" id="ARBA00022478"/>
    </source>
</evidence>
<evidence type="ECO:0000256" key="1">
    <source>
        <dbReference type="ARBA" id="ARBA00004026"/>
    </source>
</evidence>
<dbReference type="PANTHER" id="PTHR20856">
    <property type="entry name" value="DNA-DIRECTED RNA POLYMERASE I SUBUNIT 2"/>
    <property type="match status" value="1"/>
</dbReference>
<keyword evidence="7" id="KW-0548">Nucleotidyltransferase</keyword>
<dbReference type="GO" id="GO:0003677">
    <property type="term" value="F:DNA binding"/>
    <property type="evidence" value="ECO:0007669"/>
    <property type="project" value="InterPro"/>
</dbReference>
<comment type="subunit">
    <text evidence="9">In plastids the minimal PEP RNA polymerase catalytic core is composed of four subunits: alpha, beta, beta', and beta''. When a (nuclear-encoded) sigma factor is associated with the core the holoenzyme is formed, which can initiate transcription.</text>
</comment>
<comment type="catalytic activity">
    <reaction evidence="11">
        <text>RNA(n) + a ribonucleoside 5'-triphosphate = RNA(n+1) + diphosphate</text>
        <dbReference type="Rhea" id="RHEA:21248"/>
        <dbReference type="Rhea" id="RHEA-COMP:14527"/>
        <dbReference type="Rhea" id="RHEA-COMP:17342"/>
        <dbReference type="ChEBI" id="CHEBI:33019"/>
        <dbReference type="ChEBI" id="CHEBI:61557"/>
        <dbReference type="ChEBI" id="CHEBI:140395"/>
        <dbReference type="EC" id="2.7.7.6"/>
    </reaction>
</comment>
<evidence type="ECO:0000256" key="8">
    <source>
        <dbReference type="ARBA" id="ARBA00023163"/>
    </source>
</evidence>
<comment type="similarity">
    <text evidence="3 12">Belongs to the RNA polymerase beta chain family.</text>
</comment>
<dbReference type="AlphaFoldDB" id="A0A386B1Q6"/>
<dbReference type="Gene3D" id="3.90.1110.10">
    <property type="entry name" value="RNA polymerase Rpb2, domain 2"/>
    <property type="match status" value="2"/>
</dbReference>
<comment type="subcellular location">
    <subcellularLocation>
        <location evidence="2">Plastid</location>
    </subcellularLocation>
</comment>
<dbReference type="GO" id="GO:0032549">
    <property type="term" value="F:ribonucleoside binding"/>
    <property type="evidence" value="ECO:0007669"/>
    <property type="project" value="InterPro"/>
</dbReference>
<dbReference type="InterPro" id="IPR007642">
    <property type="entry name" value="RNA_pol_Rpb2_2"/>
</dbReference>
<evidence type="ECO:0000256" key="9">
    <source>
        <dbReference type="ARBA" id="ARBA00026088"/>
    </source>
</evidence>
<evidence type="ECO:0000259" key="15">
    <source>
        <dbReference type="Pfam" id="PF04565"/>
    </source>
</evidence>
<feature type="compositionally biased region" description="Basic and acidic residues" evidence="13">
    <location>
        <begin position="350"/>
        <end position="359"/>
    </location>
</feature>
<evidence type="ECO:0000259" key="14">
    <source>
        <dbReference type="Pfam" id="PF04561"/>
    </source>
</evidence>
<keyword evidence="16" id="KW-0150">Chloroplast</keyword>
<dbReference type="Gene3D" id="2.40.50.100">
    <property type="match status" value="1"/>
</dbReference>
<organism evidence="16">
    <name type="scientific">Udotea flabellum</name>
    <dbReference type="NCBI Taxonomy" id="170437"/>
    <lineage>
        <taxon>Eukaryota</taxon>
        <taxon>Viridiplantae</taxon>
        <taxon>Chlorophyta</taxon>
        <taxon>core chlorophytes</taxon>
        <taxon>Ulvophyceae</taxon>
        <taxon>TCBD clade</taxon>
        <taxon>Bryopsidales</taxon>
        <taxon>Halimedineae</taxon>
        <taxon>Halimedaceae</taxon>
        <taxon>Udoteae</taxon>
        <taxon>Udotea</taxon>
    </lineage>
</organism>
<proteinExistence type="inferred from homology"/>
<dbReference type="Gene3D" id="3.90.1100.10">
    <property type="match status" value="2"/>
</dbReference>
<dbReference type="GO" id="GO:0003899">
    <property type="term" value="F:DNA-directed RNA polymerase activity"/>
    <property type="evidence" value="ECO:0007669"/>
    <property type="project" value="UniProtKB-EC"/>
</dbReference>
<evidence type="ECO:0000256" key="3">
    <source>
        <dbReference type="ARBA" id="ARBA00006835"/>
    </source>
</evidence>
<dbReference type="GeneID" id="38279616"/>
<accession>A0A386B1Q6</accession>
<dbReference type="RefSeq" id="YP_009519646.1">
    <property type="nucleotide sequence ID" value="NC_039528.1"/>
</dbReference>
<protein>
    <recommendedName>
        <fullName evidence="4">DNA-directed RNA polymerase</fullName>
        <ecNumber evidence="4">2.7.7.6</ecNumber>
    </recommendedName>
    <alternativeName>
        <fullName evidence="10">PEP</fullName>
    </alternativeName>
</protein>
<dbReference type="InterPro" id="IPR037034">
    <property type="entry name" value="RNA_pol_Rpb2_2_sf"/>
</dbReference>
<evidence type="ECO:0000313" key="16">
    <source>
        <dbReference type="EMBL" id="AYC65630.1"/>
    </source>
</evidence>
<dbReference type="Gene3D" id="2.30.150.10">
    <property type="entry name" value="DNA-directed RNA polymerase, beta subunit, external 1 domain"/>
    <property type="match status" value="1"/>
</dbReference>
<dbReference type="InterPro" id="IPR007645">
    <property type="entry name" value="RNA_pol_Rpb2_3"/>
</dbReference>
<keyword evidence="8" id="KW-0804">Transcription</keyword>
<dbReference type="Pfam" id="PF04561">
    <property type="entry name" value="RNA_pol_Rpb2_2"/>
    <property type="match status" value="1"/>
</dbReference>
<keyword evidence="16" id="KW-0934">Plastid</keyword>
<evidence type="ECO:0000256" key="10">
    <source>
        <dbReference type="ARBA" id="ARBA00032782"/>
    </source>
</evidence>
<evidence type="ECO:0000256" key="13">
    <source>
        <dbReference type="SAM" id="MobiDB-lite"/>
    </source>
</evidence>
<evidence type="ECO:0000256" key="12">
    <source>
        <dbReference type="RuleBase" id="RU000434"/>
    </source>
</evidence>
<keyword evidence="6" id="KW-0808">Transferase</keyword>
<dbReference type="Pfam" id="PF04565">
    <property type="entry name" value="RNA_pol_Rpb2_3"/>
    <property type="match status" value="1"/>
</dbReference>
<reference evidence="16" key="1">
    <citation type="submission" date="2018-07" db="EMBL/GenBank/DDBJ databases">
        <authorList>
            <person name="Quirk P.G."/>
            <person name="Krulwich T.A."/>
        </authorList>
    </citation>
    <scope>NUCLEOTIDE SEQUENCE</scope>
</reference>
<sequence length="805" mass="93283">MSKRSPVAYCKRSLAYRWGYPIFLYIYMFFLFYKFLFFLSDFLEIQRKSFYLFLNNKLSEEFSNINPLMDSKICFLSKNFKFVKPNQTIEECVILGRTYCCHFYLPLKFQIKNIQKIKWIFLGTLPLLTRRGHFIVNGTPRILLNQIVRSPGIYFHQKNARIFYTEIIANRGPWIRIEIDSKKNFWISFPQSSKISLSVFFSDFCQKYLDHHFFLHEKKNLSSLLNLSSLKFTKIHYFEKEKIQYRKTFLYFILNELLKKFQKNYIIIPLGHSKKVFRKKKINNGVYDTWARKQPSTPVDTTTVPVPDLLSDIPILPRSARSARSARRVLRAHKGAGTPRAVPPLAGIGDRGRAERDRTGIPSCLSNRPIGGKGRSSSRAVRVIHRHGLKGPLRLAYGTCPLPPVETGMERGRVRKRPMSAYLFLRKETQNTIDSDPMLAYHIKSLLSSNFDLSENGRLRLNKKLGISLKTRTLTPIDFLSICDILIQNSNLQIFDDIDNLKNRKLKTIGELLQNQFARGLQRFQKTFLKKELFTTREFKKKSRLIFTNMALPINSVLKEFFHSHQLSQYLDQSNPLSEITHKRRLSCLGSGGVNRDTAGMEIRGIHVTHYGRICPIETPEGKNAGLVNSLTAGVNINSQGFLETPFRQIYKQHLQNQKKVAFFSVENQEFKNVFFSHTLPKFKHISVSTLNFYTNNFQKQSLNSINLIVFHPQQFLSIATTCIPFIEHDDANRALMGSNMQRQALPLICLEKPFVTTLNAFRVFSDLKNIPTLTKSGFLLYVSQVKVSFLYTDKKISNIPLFLN</sequence>
<dbReference type="InterPro" id="IPR015712">
    <property type="entry name" value="DNA-dir_RNA_pol_su2"/>
</dbReference>
<comment type="function">
    <text evidence="1">DNA-dependent RNA polymerase catalyzes the transcription of DNA into RNA using the four ribonucleoside triphosphates as substrates.</text>
</comment>
<name>A0A386B1Q6_9CHLO</name>
<dbReference type="EMBL" id="MH591112">
    <property type="protein sequence ID" value="AYC65630.1"/>
    <property type="molecule type" value="Genomic_DNA"/>
</dbReference>
<feature type="domain" description="RNA polymerase Rpb2" evidence="14">
    <location>
        <begin position="444"/>
        <end position="507"/>
    </location>
</feature>
<evidence type="ECO:0000256" key="4">
    <source>
        <dbReference type="ARBA" id="ARBA00012418"/>
    </source>
</evidence>
<dbReference type="InterPro" id="IPR042107">
    <property type="entry name" value="DNA-dir_RNA_pol_bsu_ext_1_sf"/>
</dbReference>
<dbReference type="GO" id="GO:0006351">
    <property type="term" value="P:DNA-templated transcription"/>
    <property type="evidence" value="ECO:0007669"/>
    <property type="project" value="InterPro"/>
</dbReference>
<dbReference type="GO" id="GO:0000428">
    <property type="term" value="C:DNA-directed RNA polymerase complex"/>
    <property type="evidence" value="ECO:0007669"/>
    <property type="project" value="UniProtKB-KW"/>
</dbReference>
<keyword evidence="5" id="KW-0240">DNA-directed RNA polymerase</keyword>
<feature type="region of interest" description="Disordered" evidence="13">
    <location>
        <begin position="340"/>
        <end position="379"/>
    </location>
</feature>